<dbReference type="Proteomes" id="UP001523262">
    <property type="component" value="Unassembled WGS sequence"/>
</dbReference>
<proteinExistence type="predicted"/>
<dbReference type="Pfam" id="PF14503">
    <property type="entry name" value="YhfZ_C"/>
    <property type="match status" value="1"/>
</dbReference>
<keyword evidence="4" id="KW-1185">Reference proteome</keyword>
<dbReference type="NCBIfam" id="NF041241">
    <property type="entry name" value="YhfZ_full"/>
    <property type="match status" value="1"/>
</dbReference>
<feature type="domain" description="YhfZ helix-turn-helix" evidence="1">
    <location>
        <begin position="29"/>
        <end position="73"/>
    </location>
</feature>
<dbReference type="EMBL" id="JAMQCR010000001">
    <property type="protein sequence ID" value="MCM2533333.1"/>
    <property type="molecule type" value="Genomic_DNA"/>
</dbReference>
<dbReference type="Gene3D" id="1.10.10.10">
    <property type="entry name" value="Winged helix-like DNA-binding domain superfamily/Winged helix DNA-binding domain"/>
    <property type="match status" value="1"/>
</dbReference>
<evidence type="ECO:0000313" key="4">
    <source>
        <dbReference type="Proteomes" id="UP001523262"/>
    </source>
</evidence>
<dbReference type="InterPro" id="IPR032791">
    <property type="entry name" value="YhfZ_C"/>
</dbReference>
<reference evidence="3 4" key="1">
    <citation type="submission" date="2022-06" db="EMBL/GenBank/DDBJ databases">
        <authorList>
            <person name="Jeon C.O."/>
        </authorList>
    </citation>
    <scope>NUCLEOTIDE SEQUENCE [LARGE SCALE GENOMIC DNA]</scope>
    <source>
        <strain evidence="3 4">KCTC 13943</strain>
    </source>
</reference>
<evidence type="ECO:0000259" key="1">
    <source>
        <dbReference type="Pfam" id="PF14502"/>
    </source>
</evidence>
<dbReference type="InterPro" id="IPR036388">
    <property type="entry name" value="WH-like_DNA-bd_sf"/>
</dbReference>
<sequence>MENLNNLFSKKGIILQKVAEDLLFIEVNDRLPKVGDFADKFEVGRGTIQTVLKSLEDENCINLEPRGHLGTFLRYKDIPSLLKFSGSNQITGVMPLPYSKKYEGLATGLTSELEQLALSLNIAFMRGSKPRLEGVKEERYDFALMSKFSALEEIQQDRTLKIALDFGEKTYVSGHGVIFTDPEKKKLFNGMKVGIDSFSTDQKRLTHAEAIGLEIEYLELNYMHLLQHLKAQTIDAMVWNVDEIDSISFNLQPLTSPLAIQYEKQMNEAVCVIKKDNRKMDYIISLLSSKGIVDIQSKVVRGDLIPKY</sequence>
<dbReference type="Pfam" id="PF14502">
    <property type="entry name" value="HTH_41"/>
    <property type="match status" value="1"/>
</dbReference>
<comment type="caution">
    <text evidence="3">The sequence shown here is derived from an EMBL/GenBank/DDBJ whole genome shotgun (WGS) entry which is preliminary data.</text>
</comment>
<dbReference type="SUPFAM" id="SSF46785">
    <property type="entry name" value="Winged helix' DNA-binding domain"/>
    <property type="match status" value="1"/>
</dbReference>
<dbReference type="InterPro" id="IPR041444">
    <property type="entry name" value="HTH_41"/>
</dbReference>
<accession>A0ABT0WCL9</accession>
<dbReference type="Gene3D" id="3.40.190.10">
    <property type="entry name" value="Periplasmic binding protein-like II"/>
    <property type="match status" value="2"/>
</dbReference>
<feature type="domain" description="Uncharacterised protein YhfZ C-terminal" evidence="2">
    <location>
        <begin position="77"/>
        <end position="308"/>
    </location>
</feature>
<dbReference type="SUPFAM" id="SSF53850">
    <property type="entry name" value="Periplasmic binding protein-like II"/>
    <property type="match status" value="1"/>
</dbReference>
<gene>
    <name evidence="3" type="ORF">NDK43_14150</name>
</gene>
<name>A0ABT0WCL9_9BACI</name>
<evidence type="ECO:0000313" key="3">
    <source>
        <dbReference type="EMBL" id="MCM2533333.1"/>
    </source>
</evidence>
<protein>
    <submittedName>
        <fullName evidence="3">GntR family transcriptional regulator</fullName>
    </submittedName>
</protein>
<dbReference type="InterPro" id="IPR036390">
    <property type="entry name" value="WH_DNA-bd_sf"/>
</dbReference>
<evidence type="ECO:0000259" key="2">
    <source>
        <dbReference type="Pfam" id="PF14503"/>
    </source>
</evidence>
<organism evidence="3 4">
    <name type="scientific">Neobacillus pocheonensis</name>
    <dbReference type="NCBI Taxonomy" id="363869"/>
    <lineage>
        <taxon>Bacteria</taxon>
        <taxon>Bacillati</taxon>
        <taxon>Bacillota</taxon>
        <taxon>Bacilli</taxon>
        <taxon>Bacillales</taxon>
        <taxon>Bacillaceae</taxon>
        <taxon>Neobacillus</taxon>
    </lineage>
</organism>